<evidence type="ECO:0000313" key="2">
    <source>
        <dbReference type="EMBL" id="MDN4603969.1"/>
    </source>
</evidence>
<organism evidence="2 3">
    <name type="scientific">Paenibacillus vandeheii</name>
    <dbReference type="NCBI Taxonomy" id="3035917"/>
    <lineage>
        <taxon>Bacteria</taxon>
        <taxon>Bacillati</taxon>
        <taxon>Bacillota</taxon>
        <taxon>Bacilli</taxon>
        <taxon>Bacillales</taxon>
        <taxon>Paenibacillaceae</taxon>
        <taxon>Paenibacillus</taxon>
    </lineage>
</organism>
<reference evidence="2" key="1">
    <citation type="submission" date="2023-03" db="EMBL/GenBank/DDBJ databases">
        <title>MT1 and MT2 Draft Genomes of Novel Species.</title>
        <authorList>
            <person name="Venkateswaran K."/>
        </authorList>
    </citation>
    <scope>NUCLEOTIDE SEQUENCE</scope>
    <source>
        <strain evidence="2">F6_3S_P_1C</strain>
    </source>
</reference>
<feature type="domain" description="Putative phage metallopeptidase" evidence="1">
    <location>
        <begin position="7"/>
        <end position="150"/>
    </location>
</feature>
<evidence type="ECO:0000259" key="1">
    <source>
        <dbReference type="Pfam" id="PF18894"/>
    </source>
</evidence>
<dbReference type="GO" id="GO:0016787">
    <property type="term" value="F:hydrolase activity"/>
    <property type="evidence" value="ECO:0007669"/>
    <property type="project" value="UniProtKB-KW"/>
</dbReference>
<proteinExistence type="predicted"/>
<comment type="caution">
    <text evidence="2">The sequence shown here is derived from an EMBL/GenBank/DDBJ whole genome shotgun (WGS) entry which is preliminary data.</text>
</comment>
<sequence length="178" mass="20632">MAAGATFTTSEEIDRIVQQVIEREEEFKILSVAHILTRFRTGTWYTKGKLIYAKTKVLSSYERFELDSEILIMVNKQVWEHLNDSQKEALIYHELCHIEASVDKHGAPKNSPKDGRPIYRLQSHDLEEFKLVVEKYGLWRPDAQEFMDSAKKGEQLTMDLVQSDNKRPAGKVIHLRAN</sequence>
<keyword evidence="2" id="KW-0378">Hydrolase</keyword>
<dbReference type="InterPro" id="IPR043998">
    <property type="entry name" value="Put_Metallopep"/>
</dbReference>
<dbReference type="EMBL" id="JAROCD010000011">
    <property type="protein sequence ID" value="MDN4603969.1"/>
    <property type="molecule type" value="Genomic_DNA"/>
</dbReference>
<dbReference type="EC" id="3.4.24.-" evidence="2"/>
<protein>
    <submittedName>
        <fullName evidence="2">Metallopeptidase</fullName>
        <ecNumber evidence="2">3.4.24.-</ecNumber>
    </submittedName>
</protein>
<dbReference type="Proteomes" id="UP001174205">
    <property type="component" value="Unassembled WGS sequence"/>
</dbReference>
<accession>A0ABT8JFT7</accession>
<keyword evidence="3" id="KW-1185">Reference proteome</keyword>
<dbReference type="Pfam" id="PF18894">
    <property type="entry name" value="PhageMetallopep"/>
    <property type="match status" value="1"/>
</dbReference>
<name>A0ABT8JFT7_9BACL</name>
<dbReference type="RefSeq" id="WP_024634178.1">
    <property type="nucleotide sequence ID" value="NZ_JAROCD010000011.1"/>
</dbReference>
<evidence type="ECO:0000313" key="3">
    <source>
        <dbReference type="Proteomes" id="UP001174205"/>
    </source>
</evidence>
<gene>
    <name evidence="2" type="ORF">P5G61_22190</name>
</gene>